<name>A0A1R3JHB6_COCAP</name>
<gene>
    <name evidence="1" type="ORF">CCACVL1_06123</name>
</gene>
<evidence type="ECO:0000313" key="1">
    <source>
        <dbReference type="EMBL" id="OMO94191.1"/>
    </source>
</evidence>
<keyword evidence="2" id="KW-1185">Reference proteome</keyword>
<dbReference type="Proteomes" id="UP000188268">
    <property type="component" value="Unassembled WGS sequence"/>
</dbReference>
<dbReference type="EMBL" id="AWWV01007925">
    <property type="protein sequence ID" value="OMO94191.1"/>
    <property type="molecule type" value="Genomic_DNA"/>
</dbReference>
<protein>
    <submittedName>
        <fullName evidence="1">Uncharacterized protein</fullName>
    </submittedName>
</protein>
<organism evidence="1 2">
    <name type="scientific">Corchorus capsularis</name>
    <name type="common">Jute</name>
    <dbReference type="NCBI Taxonomy" id="210143"/>
    <lineage>
        <taxon>Eukaryota</taxon>
        <taxon>Viridiplantae</taxon>
        <taxon>Streptophyta</taxon>
        <taxon>Embryophyta</taxon>
        <taxon>Tracheophyta</taxon>
        <taxon>Spermatophyta</taxon>
        <taxon>Magnoliopsida</taxon>
        <taxon>eudicotyledons</taxon>
        <taxon>Gunneridae</taxon>
        <taxon>Pentapetalae</taxon>
        <taxon>rosids</taxon>
        <taxon>malvids</taxon>
        <taxon>Malvales</taxon>
        <taxon>Malvaceae</taxon>
        <taxon>Grewioideae</taxon>
        <taxon>Apeibeae</taxon>
        <taxon>Corchorus</taxon>
    </lineage>
</organism>
<dbReference type="Gramene" id="OMO94191">
    <property type="protein sequence ID" value="OMO94191"/>
    <property type="gene ID" value="CCACVL1_06123"/>
</dbReference>
<proteinExistence type="predicted"/>
<reference evidence="1 2" key="1">
    <citation type="submission" date="2013-09" db="EMBL/GenBank/DDBJ databases">
        <title>Corchorus capsularis genome sequencing.</title>
        <authorList>
            <person name="Alam M."/>
            <person name="Haque M.S."/>
            <person name="Islam M.S."/>
            <person name="Emdad E.M."/>
            <person name="Islam M.M."/>
            <person name="Ahmed B."/>
            <person name="Halim A."/>
            <person name="Hossen Q.M.M."/>
            <person name="Hossain M.Z."/>
            <person name="Ahmed R."/>
            <person name="Khan M.M."/>
            <person name="Islam R."/>
            <person name="Rashid M.M."/>
            <person name="Khan S.A."/>
            <person name="Rahman M.S."/>
            <person name="Alam M."/>
        </authorList>
    </citation>
    <scope>NUCLEOTIDE SEQUENCE [LARGE SCALE GENOMIC DNA]</scope>
    <source>
        <strain evidence="2">cv. CVL-1</strain>
        <tissue evidence="1">Whole seedling</tissue>
    </source>
</reference>
<sequence>MAKAEGRHGTTFSSLVNSGVALLFAALANTNNPLGPIKVCFGAQDTRS</sequence>
<evidence type="ECO:0000313" key="2">
    <source>
        <dbReference type="Proteomes" id="UP000188268"/>
    </source>
</evidence>
<accession>A0A1R3JHB6</accession>
<comment type="caution">
    <text evidence="1">The sequence shown here is derived from an EMBL/GenBank/DDBJ whole genome shotgun (WGS) entry which is preliminary data.</text>
</comment>
<dbReference type="AlphaFoldDB" id="A0A1R3JHB6"/>